<protein>
    <submittedName>
        <fullName evidence="1">Uncharacterized protein</fullName>
    </submittedName>
</protein>
<accession>B6GWX6</accession>
<name>B6GWX6_PENRW</name>
<dbReference type="VEuPathDB" id="FungiDB:PCH_Pc12g14870"/>
<proteinExistence type="predicted"/>
<keyword evidence="2" id="KW-1185">Reference proteome</keyword>
<organism evidence="1 2">
    <name type="scientific">Penicillium rubens (strain ATCC 28089 / DSM 1075 / NRRL 1951 / Wisconsin 54-1255)</name>
    <name type="common">Penicillium chrysogenum</name>
    <dbReference type="NCBI Taxonomy" id="500485"/>
    <lineage>
        <taxon>Eukaryota</taxon>
        <taxon>Fungi</taxon>
        <taxon>Dikarya</taxon>
        <taxon>Ascomycota</taxon>
        <taxon>Pezizomycotina</taxon>
        <taxon>Eurotiomycetes</taxon>
        <taxon>Eurotiomycetidae</taxon>
        <taxon>Eurotiales</taxon>
        <taxon>Aspergillaceae</taxon>
        <taxon>Penicillium</taxon>
        <taxon>Penicillium chrysogenum species complex</taxon>
    </lineage>
</organism>
<dbReference type="HOGENOM" id="CLU_1482468_0_0_1"/>
<sequence>MFGFLDDKDLRCVDKSPISGFTSARPQRRSVLHKPIRGSGIDFQMTFEVSQMGKISAGSSAMSHGALFFKGPTRNSRGRQDPGSVTGGVLRSYHGVLRVFFERLRRDLQALSEVHNISASSCLGESWTILSDPTGVKRPTWHHGQSACSDLGRYRELLGRRYMHNPWTTRGITLLVQEEDLI</sequence>
<dbReference type="OMA" id="GRRYMHN"/>
<dbReference type="EMBL" id="AM920427">
    <property type="protein sequence ID" value="CAP81114.1"/>
    <property type="molecule type" value="Genomic_DNA"/>
</dbReference>
<dbReference type="AlphaFoldDB" id="B6GWX6"/>
<gene>
    <name evidence="1" type="ORF">Pc12g14870</name>
    <name evidence="1" type="ORF">PCH_Pc12g14870</name>
</gene>
<evidence type="ECO:0000313" key="1">
    <source>
        <dbReference type="EMBL" id="CAP81114.1"/>
    </source>
</evidence>
<dbReference type="Proteomes" id="UP000000724">
    <property type="component" value="Contig Pc00c12"/>
</dbReference>
<reference evidence="1 2" key="1">
    <citation type="journal article" date="2008" name="Nat. Biotechnol.">
        <title>Genome sequencing and analysis of the filamentous fungus Penicillium chrysogenum.</title>
        <authorList>
            <person name="van den Berg M.A."/>
            <person name="Albang R."/>
            <person name="Albermann K."/>
            <person name="Badger J.H."/>
            <person name="Daran J.-M."/>
            <person name="Driessen A.J.M."/>
            <person name="Garcia-Estrada C."/>
            <person name="Fedorova N.D."/>
            <person name="Harris D.M."/>
            <person name="Heijne W.H.M."/>
            <person name="Joardar V.S."/>
            <person name="Kiel J.A.K.W."/>
            <person name="Kovalchuk A."/>
            <person name="Martin J.F."/>
            <person name="Nierman W.C."/>
            <person name="Nijland J.G."/>
            <person name="Pronk J.T."/>
            <person name="Roubos J.A."/>
            <person name="van der Klei I.J."/>
            <person name="van Peij N.N.M.E."/>
            <person name="Veenhuis M."/>
            <person name="von Doehren H."/>
            <person name="Wagner C."/>
            <person name="Wortman J.R."/>
            <person name="Bovenberg R.A.L."/>
        </authorList>
    </citation>
    <scope>NUCLEOTIDE SEQUENCE [LARGE SCALE GENOMIC DNA]</scope>
    <source>
        <strain evidence="2">ATCC 28089 / DSM 1075 / NRRL 1951 / Wisconsin 54-1255</strain>
    </source>
</reference>
<evidence type="ECO:0000313" key="2">
    <source>
        <dbReference type="Proteomes" id="UP000000724"/>
    </source>
</evidence>